<dbReference type="AlphaFoldDB" id="A0A2S4HE84"/>
<dbReference type="RefSeq" id="WP_103684764.1">
    <property type="nucleotide sequence ID" value="NZ_PQGG01000029.1"/>
</dbReference>
<keyword evidence="5" id="KW-0997">Cell inner membrane</keyword>
<keyword evidence="6" id="KW-0812">Transmembrane</keyword>
<evidence type="ECO:0000256" key="4">
    <source>
        <dbReference type="ARBA" id="ARBA00022475"/>
    </source>
</evidence>
<comment type="subcellular location">
    <subcellularLocation>
        <location evidence="1">Cell inner membrane</location>
        <topology evidence="1">Single-pass membrane protein</topology>
    </subcellularLocation>
</comment>
<feature type="domain" description="GspL periplasmic" evidence="12">
    <location>
        <begin position="245"/>
        <end position="394"/>
    </location>
</feature>
<dbReference type="Pfam" id="PF12693">
    <property type="entry name" value="GspL_C"/>
    <property type="match status" value="1"/>
</dbReference>
<evidence type="ECO:0000256" key="6">
    <source>
        <dbReference type="ARBA" id="ARBA00022692"/>
    </source>
</evidence>
<dbReference type="OrthoDB" id="7011844at2"/>
<dbReference type="GO" id="GO:0015628">
    <property type="term" value="P:protein secretion by the type II secretion system"/>
    <property type="evidence" value="ECO:0007669"/>
    <property type="project" value="InterPro"/>
</dbReference>
<keyword evidence="8" id="KW-1133">Transmembrane helix</keyword>
<dbReference type="InterPro" id="IPR024230">
    <property type="entry name" value="GspL_cyto_dom"/>
</dbReference>
<comment type="function">
    <text evidence="10">Inner membrane component of the type II secretion system required for the energy-dependent secretion of extracellular factors such as proteases and toxins from the periplasm.</text>
</comment>
<evidence type="ECO:0000313" key="14">
    <source>
        <dbReference type="Proteomes" id="UP000237222"/>
    </source>
</evidence>
<comment type="similarity">
    <text evidence="2 10">Belongs to the GSP L family.</text>
</comment>
<dbReference type="SUPFAM" id="SSF53067">
    <property type="entry name" value="Actin-like ATPase domain"/>
    <property type="match status" value="1"/>
</dbReference>
<evidence type="ECO:0000313" key="13">
    <source>
        <dbReference type="EMBL" id="POP52304.1"/>
    </source>
</evidence>
<dbReference type="PIRSF" id="PIRSF015761">
    <property type="entry name" value="Protein_L"/>
    <property type="match status" value="1"/>
</dbReference>
<evidence type="ECO:0000256" key="10">
    <source>
        <dbReference type="PIRNR" id="PIRNR015761"/>
    </source>
</evidence>
<dbReference type="NCBIfam" id="TIGR01709">
    <property type="entry name" value="typeII_sec_gspL"/>
    <property type="match status" value="1"/>
</dbReference>
<keyword evidence="4" id="KW-1003">Cell membrane</keyword>
<keyword evidence="9" id="KW-0472">Membrane</keyword>
<accession>A0A2S4HE84</accession>
<evidence type="ECO:0000256" key="2">
    <source>
        <dbReference type="ARBA" id="ARBA00005318"/>
    </source>
</evidence>
<dbReference type="Pfam" id="PF05134">
    <property type="entry name" value="T2SSL"/>
    <property type="match status" value="1"/>
</dbReference>
<proteinExistence type="inferred from homology"/>
<organism evidence="13 14">
    <name type="scientific">Zhongshania marina</name>
    <dbReference type="NCBI Taxonomy" id="2304603"/>
    <lineage>
        <taxon>Bacteria</taxon>
        <taxon>Pseudomonadati</taxon>
        <taxon>Pseudomonadota</taxon>
        <taxon>Gammaproteobacteria</taxon>
        <taxon>Cellvibrionales</taxon>
        <taxon>Spongiibacteraceae</taxon>
        <taxon>Zhongshania</taxon>
    </lineage>
</organism>
<reference evidence="13 14" key="1">
    <citation type="submission" date="2018-01" db="EMBL/GenBank/DDBJ databases">
        <authorList>
            <person name="Yu X.-D."/>
        </authorList>
    </citation>
    <scope>NUCLEOTIDE SEQUENCE [LARGE SCALE GENOMIC DNA]</scope>
    <source>
        <strain evidence="13 14">ZX-21</strain>
    </source>
</reference>
<dbReference type="GO" id="GO:0009276">
    <property type="term" value="C:Gram-negative-bacterium-type cell wall"/>
    <property type="evidence" value="ECO:0007669"/>
    <property type="project" value="InterPro"/>
</dbReference>
<evidence type="ECO:0000256" key="7">
    <source>
        <dbReference type="ARBA" id="ARBA00022927"/>
    </source>
</evidence>
<keyword evidence="3 10" id="KW-0813">Transport</keyword>
<evidence type="ECO:0000256" key="9">
    <source>
        <dbReference type="ARBA" id="ARBA00023136"/>
    </source>
</evidence>
<dbReference type="Gene3D" id="3.30.420.380">
    <property type="match status" value="1"/>
</dbReference>
<evidence type="ECO:0000259" key="12">
    <source>
        <dbReference type="Pfam" id="PF12693"/>
    </source>
</evidence>
<dbReference type="InterPro" id="IPR025691">
    <property type="entry name" value="GspL_pp_dom"/>
</dbReference>
<keyword evidence="7 10" id="KW-0653">Protein transport</keyword>
<dbReference type="CDD" id="cd24017">
    <property type="entry name" value="ASKHA_T2SSL_N"/>
    <property type="match status" value="1"/>
</dbReference>
<dbReference type="InterPro" id="IPR007812">
    <property type="entry name" value="T2SS_protein-GspL"/>
</dbReference>
<dbReference type="Gene3D" id="3.30.1360.100">
    <property type="entry name" value="General secretion pathway protein M, EpsM"/>
    <property type="match status" value="1"/>
</dbReference>
<sequence>MTALLLIDLPLTPDAPVAWLHWDKERASVIAEGVLANVGELASLADRAEGQACYVLISGEVVSAHRVVLPKGGRVGLSALPFQLEDKLCSDLDSVHIATGTIKANQAADVLILSRDLAAYCLDVLRNSGLRIKALLPDYAVLPENAVVVAEHQVAANFHAKIAGMNTANFSVWQQLATAGEQADQDVQWYFGGDCQAELVEQAPANAIRCKTRLQALARNFTPWSLSLLSGDYLLKDESGEAFSRLRWPLILLASLLLVHWLGLVVQTRTMTREAELLDKGMVEIYQQAFPGARVVNARSQMRSQLNALESVGSSGAMMPWLDKVAAATRGRSDISLSQLNYENDPPVMKLLVKASSYAQIDQWLAALKAQGLDVDRGAFGQEGNGIAGQISIRGAAQ</sequence>
<dbReference type="GO" id="GO:0015627">
    <property type="term" value="C:type II protein secretion system complex"/>
    <property type="evidence" value="ECO:0007669"/>
    <property type="project" value="InterPro"/>
</dbReference>
<gene>
    <name evidence="13" type="ORF">C0068_12265</name>
</gene>
<dbReference type="EMBL" id="PQGG01000029">
    <property type="protein sequence ID" value="POP52304.1"/>
    <property type="molecule type" value="Genomic_DNA"/>
</dbReference>
<evidence type="ECO:0000256" key="1">
    <source>
        <dbReference type="ARBA" id="ARBA00004377"/>
    </source>
</evidence>
<feature type="domain" description="GspL cytoplasmic actin-ATPase-like" evidence="11">
    <location>
        <begin position="5"/>
        <end position="234"/>
    </location>
</feature>
<name>A0A2S4HE84_9GAMM</name>
<dbReference type="InterPro" id="IPR043129">
    <property type="entry name" value="ATPase_NBD"/>
</dbReference>
<comment type="caution">
    <text evidence="13">The sequence shown here is derived from an EMBL/GenBank/DDBJ whole genome shotgun (WGS) entry which is preliminary data.</text>
</comment>
<protein>
    <recommendedName>
        <fullName evidence="10">Type II secretion system protein L</fullName>
        <shortName evidence="10">T2SS protein L</shortName>
    </recommendedName>
</protein>
<dbReference type="Proteomes" id="UP000237222">
    <property type="component" value="Unassembled WGS sequence"/>
</dbReference>
<dbReference type="GO" id="GO:0005886">
    <property type="term" value="C:plasma membrane"/>
    <property type="evidence" value="ECO:0007669"/>
    <property type="project" value="UniProtKB-SubCell"/>
</dbReference>
<evidence type="ECO:0000256" key="5">
    <source>
        <dbReference type="ARBA" id="ARBA00022519"/>
    </source>
</evidence>
<evidence type="ECO:0000259" key="11">
    <source>
        <dbReference type="Pfam" id="PF05134"/>
    </source>
</evidence>
<evidence type="ECO:0000256" key="8">
    <source>
        <dbReference type="ARBA" id="ARBA00022989"/>
    </source>
</evidence>
<evidence type="ECO:0000256" key="3">
    <source>
        <dbReference type="ARBA" id="ARBA00022448"/>
    </source>
</evidence>